<evidence type="ECO:0000313" key="1">
    <source>
        <dbReference type="EMBL" id="WOO33839.1"/>
    </source>
</evidence>
<proteinExistence type="predicted"/>
<sequence length="123" mass="12959">MDFLRLLNRQRRWIVAWFFLSLGAALAAPMVQARTMELVCTGGNGLSLVVHSSDGKAAPDTLGMDCPLCLLGASAPPPVRPLPQAAPLPHYTFAPPSVAHALPPMAAPPPARAPPVFPSVYPS</sequence>
<protein>
    <recommendedName>
        <fullName evidence="3">DUF2946 domain-containing protein</fullName>
    </recommendedName>
</protein>
<keyword evidence="2" id="KW-1185">Reference proteome</keyword>
<name>A0ABZ0J6E9_9BURK</name>
<evidence type="ECO:0000313" key="2">
    <source>
        <dbReference type="Proteomes" id="UP001303211"/>
    </source>
</evidence>
<accession>A0ABZ0J6E9</accession>
<dbReference type="InterPro" id="IPR021333">
    <property type="entry name" value="DUF2946"/>
</dbReference>
<gene>
    <name evidence="1" type="ORF">P4826_07185</name>
</gene>
<evidence type="ECO:0008006" key="3">
    <source>
        <dbReference type="Google" id="ProtNLM"/>
    </source>
</evidence>
<organism evidence="1 2">
    <name type="scientific">Diaphorobacter limosus</name>
    <dbReference type="NCBI Taxonomy" id="3036128"/>
    <lineage>
        <taxon>Bacteria</taxon>
        <taxon>Pseudomonadati</taxon>
        <taxon>Pseudomonadota</taxon>
        <taxon>Betaproteobacteria</taxon>
        <taxon>Burkholderiales</taxon>
        <taxon>Comamonadaceae</taxon>
        <taxon>Diaphorobacter</taxon>
    </lineage>
</organism>
<reference evidence="1 2" key="1">
    <citation type="submission" date="2023-03" db="EMBL/GenBank/DDBJ databases">
        <title>Diaphorobacter basophil sp. nov., isolated from a sewage-treatment plant.</title>
        <authorList>
            <person name="Yang K."/>
        </authorList>
    </citation>
    <scope>NUCLEOTIDE SEQUENCE [LARGE SCALE GENOMIC DNA]</scope>
    <source>
        <strain evidence="1 2">Y-1</strain>
    </source>
</reference>
<dbReference type="Proteomes" id="UP001303211">
    <property type="component" value="Chromosome"/>
</dbReference>
<dbReference type="Pfam" id="PF11162">
    <property type="entry name" value="DUF2946"/>
    <property type="match status" value="1"/>
</dbReference>
<dbReference type="RefSeq" id="WP_317703171.1">
    <property type="nucleotide sequence ID" value="NZ_CP136921.1"/>
</dbReference>
<dbReference type="EMBL" id="CP136921">
    <property type="protein sequence ID" value="WOO33839.1"/>
    <property type="molecule type" value="Genomic_DNA"/>
</dbReference>